<evidence type="ECO:0000313" key="11">
    <source>
        <dbReference type="RefSeq" id="XP_018550706.1"/>
    </source>
</evidence>
<dbReference type="InterPro" id="IPR014816">
    <property type="entry name" value="tRNA_MeTrfase_Gcd14"/>
</dbReference>
<dbReference type="PROSITE" id="PS51620">
    <property type="entry name" value="SAM_TRM61"/>
    <property type="match status" value="1"/>
</dbReference>
<keyword evidence="4" id="KW-0949">S-adenosyl-L-methionine</keyword>
<evidence type="ECO:0000256" key="6">
    <source>
        <dbReference type="ARBA" id="ARBA00048481"/>
    </source>
</evidence>
<dbReference type="InterPro" id="IPR054151">
    <property type="entry name" value="TR61B_FKBP-like"/>
</dbReference>
<sequence length="491" mass="55118">MAVQMPLGGFLFVHRLVRTCTSSQRHVRQRDILVQLIKSRSVFRTFSSGSVKCNENDREDSDPSHLSTKLTSKQALLARRRRPLSPLERISSLLPQDALSPEVMQLREQNQQEAEEGTNTQVSEENGHPETLTGDETTPKKAESDDHHASDTVMEPSTSERWIPATLPGESLLSFGEMIIAEYYKKGRVEFKKMFQLQKGTRLQSSWGFIWHDNIVSKPSGQVLKTSLGVPILIRRASLEDYVLHMKRAPAIAYPKDAGIMLMMMDVTEGDCVLESGSGSGGMSLFLSRAVGSKGRVLSVEVREDHLKRAMLNYQRWRTSWSLRRGEEWPDNVQFHKADLSTASSLLAGQGFNAIALDLVNPHLVLHTVIPHLHPGGVCAVYLANITQVVDLLDGIRCLALPLLCECILEAPIRHWLVAPALQKDGQYCTRKPTVLVEDHSEEEEETEEQTDKELTTDEQPAFGIIPYIARPHPVQLSHTAFLVKLRKRVQ</sequence>
<dbReference type="GO" id="GO:0030488">
    <property type="term" value="P:tRNA methylation"/>
    <property type="evidence" value="ECO:0007669"/>
    <property type="project" value="InterPro"/>
</dbReference>
<name>A0AAJ7VF92_LATCA</name>
<dbReference type="GO" id="GO:0160107">
    <property type="term" value="F:tRNA (adenine(58)-N1)-methyltransferase activity"/>
    <property type="evidence" value="ECO:0007669"/>
    <property type="project" value="UniProtKB-EC"/>
</dbReference>
<dbReference type="PANTHER" id="PTHR12133">
    <property type="entry name" value="TRNA (ADENINE(58)-N(1))-METHYLTRANSFERASE"/>
    <property type="match status" value="1"/>
</dbReference>
<keyword evidence="2" id="KW-0489">Methyltransferase</keyword>
<dbReference type="SUPFAM" id="SSF53335">
    <property type="entry name" value="S-adenosyl-L-methionine-dependent methyltransferases"/>
    <property type="match status" value="1"/>
</dbReference>
<feature type="region of interest" description="Disordered" evidence="7">
    <location>
        <begin position="108"/>
        <end position="161"/>
    </location>
</feature>
<accession>A0AAJ7VF92</accession>
<feature type="compositionally biased region" description="Polar residues" evidence="7">
    <location>
        <begin position="108"/>
        <end position="124"/>
    </location>
</feature>
<organism evidence="10 11">
    <name type="scientific">Lates calcarifer</name>
    <name type="common">Barramundi</name>
    <name type="synonym">Holocentrus calcarifer</name>
    <dbReference type="NCBI Taxonomy" id="8187"/>
    <lineage>
        <taxon>Eukaryota</taxon>
        <taxon>Metazoa</taxon>
        <taxon>Chordata</taxon>
        <taxon>Craniata</taxon>
        <taxon>Vertebrata</taxon>
        <taxon>Euteleostomi</taxon>
        <taxon>Actinopterygii</taxon>
        <taxon>Neopterygii</taxon>
        <taxon>Teleostei</taxon>
        <taxon>Neoteleostei</taxon>
        <taxon>Acanthomorphata</taxon>
        <taxon>Carangaria</taxon>
        <taxon>Carangaria incertae sedis</taxon>
        <taxon>Centropomidae</taxon>
        <taxon>Lates</taxon>
    </lineage>
</organism>
<protein>
    <recommendedName>
        <fullName evidence="1">tRNA (adenine(58)-N(1))-methyltransferase</fullName>
        <ecNumber evidence="1">2.1.1.220</ecNumber>
    </recommendedName>
</protein>
<feature type="compositionally biased region" description="Polar residues" evidence="7">
    <location>
        <begin position="64"/>
        <end position="74"/>
    </location>
</feature>
<evidence type="ECO:0000256" key="1">
    <source>
        <dbReference type="ARBA" id="ARBA00012796"/>
    </source>
</evidence>
<evidence type="ECO:0000256" key="2">
    <source>
        <dbReference type="ARBA" id="ARBA00022603"/>
    </source>
</evidence>
<dbReference type="Proteomes" id="UP000694890">
    <property type="component" value="Linkage group LG19"/>
</dbReference>
<feature type="region of interest" description="Disordered" evidence="7">
    <location>
        <begin position="52"/>
        <end position="74"/>
    </location>
</feature>
<feature type="domain" description="tRNA (adenine(58)-N(1))-methyltransferase catalytic subunit TRM61 C-terminal" evidence="8">
    <location>
        <begin position="248"/>
        <end position="428"/>
    </location>
</feature>
<feature type="compositionally biased region" description="Basic and acidic residues" evidence="7">
    <location>
        <begin position="137"/>
        <end position="150"/>
    </location>
</feature>
<dbReference type="GeneID" id="108896163"/>
<dbReference type="AlphaFoldDB" id="A0AAJ7VF92"/>
<keyword evidence="5" id="KW-0819">tRNA processing</keyword>
<comment type="catalytic activity">
    <reaction evidence="6">
        <text>an adenosine in mRNA + S-adenosyl-L-methionine = an N(1)-methyladenosine in mRNA + S-adenosyl-L-homocysteine + H(+)</text>
        <dbReference type="Rhea" id="RHEA:55392"/>
        <dbReference type="Rhea" id="RHEA-COMP:12414"/>
        <dbReference type="Rhea" id="RHEA-COMP:12415"/>
        <dbReference type="ChEBI" id="CHEBI:15378"/>
        <dbReference type="ChEBI" id="CHEBI:57856"/>
        <dbReference type="ChEBI" id="CHEBI:59789"/>
        <dbReference type="ChEBI" id="CHEBI:74411"/>
        <dbReference type="ChEBI" id="CHEBI:74491"/>
    </reaction>
</comment>
<reference evidence="11" key="1">
    <citation type="submission" date="2025-08" db="UniProtKB">
        <authorList>
            <consortium name="RefSeq"/>
        </authorList>
    </citation>
    <scope>IDENTIFICATION</scope>
    <source>
        <tissue evidence="11">Brain</tissue>
    </source>
</reference>
<evidence type="ECO:0000259" key="9">
    <source>
        <dbReference type="Pfam" id="PF21985"/>
    </source>
</evidence>
<dbReference type="EC" id="2.1.1.220" evidence="1"/>
<evidence type="ECO:0000256" key="3">
    <source>
        <dbReference type="ARBA" id="ARBA00022679"/>
    </source>
</evidence>
<dbReference type="FunFam" id="3.40.50.150:FF:000181">
    <property type="entry name" value="tRNA (Adenine(58)-N(1))-methyltransferase, mitochondrial isoform X4"/>
    <property type="match status" value="1"/>
</dbReference>
<gene>
    <name evidence="11" type="primary">trmt61b</name>
</gene>
<evidence type="ECO:0000313" key="10">
    <source>
        <dbReference type="Proteomes" id="UP000694890"/>
    </source>
</evidence>
<feature type="region of interest" description="Disordered" evidence="7">
    <location>
        <begin position="436"/>
        <end position="456"/>
    </location>
</feature>
<dbReference type="Pfam" id="PF21985">
    <property type="entry name" value="TR61B_FKBP-like"/>
    <property type="match status" value="1"/>
</dbReference>
<feature type="compositionally biased region" description="Acidic residues" evidence="7">
    <location>
        <begin position="440"/>
        <end position="449"/>
    </location>
</feature>
<dbReference type="Gene3D" id="3.10.330.20">
    <property type="match status" value="1"/>
</dbReference>
<proteinExistence type="predicted"/>
<feature type="domain" description="TR61B FKBP-like" evidence="9">
    <location>
        <begin position="175"/>
        <end position="229"/>
    </location>
</feature>
<dbReference type="Pfam" id="PF08704">
    <property type="entry name" value="GCD14"/>
    <property type="match status" value="1"/>
</dbReference>
<dbReference type="FunFam" id="3.10.330.20:FF:000003">
    <property type="entry name" value="tRNA (Adenine(58)-N(1))-methyltransferase, mitochondrial isoform X1"/>
    <property type="match status" value="1"/>
</dbReference>
<dbReference type="PANTHER" id="PTHR12133:SF1">
    <property type="entry name" value="TRNA (ADENINE(58)-N(1))-METHYLTRANSFERASE, MITOCHONDRIAL"/>
    <property type="match status" value="1"/>
</dbReference>
<keyword evidence="3" id="KW-0808">Transferase</keyword>
<dbReference type="RefSeq" id="XP_018550706.1">
    <property type="nucleotide sequence ID" value="XM_018695190.2"/>
</dbReference>
<evidence type="ECO:0000259" key="8">
    <source>
        <dbReference type="Pfam" id="PF08704"/>
    </source>
</evidence>
<evidence type="ECO:0000256" key="5">
    <source>
        <dbReference type="ARBA" id="ARBA00022694"/>
    </source>
</evidence>
<dbReference type="InterPro" id="IPR029063">
    <property type="entry name" value="SAM-dependent_MTases_sf"/>
</dbReference>
<dbReference type="GO" id="GO:0005739">
    <property type="term" value="C:mitochondrion"/>
    <property type="evidence" value="ECO:0007669"/>
    <property type="project" value="TreeGrafter"/>
</dbReference>
<dbReference type="CTD" id="55006"/>
<evidence type="ECO:0000256" key="7">
    <source>
        <dbReference type="SAM" id="MobiDB-lite"/>
    </source>
</evidence>
<dbReference type="Gene3D" id="3.40.50.150">
    <property type="entry name" value="Vaccinia Virus protein VP39"/>
    <property type="match status" value="1"/>
</dbReference>
<dbReference type="InterPro" id="IPR049470">
    <property type="entry name" value="TRM61_C"/>
</dbReference>
<dbReference type="GO" id="GO:0031515">
    <property type="term" value="C:tRNA (m1A) methyltransferase complex"/>
    <property type="evidence" value="ECO:0007669"/>
    <property type="project" value="InterPro"/>
</dbReference>
<evidence type="ECO:0000256" key="4">
    <source>
        <dbReference type="ARBA" id="ARBA00022691"/>
    </source>
</evidence>